<feature type="binding site" evidence="7 8">
    <location>
        <position position="21"/>
    </location>
    <ligand>
        <name>S-adenosyl-L-methionine</name>
        <dbReference type="ChEBI" id="CHEBI:59789"/>
    </ligand>
</feature>
<dbReference type="InterPro" id="IPR001737">
    <property type="entry name" value="KsgA/Erm"/>
</dbReference>
<comment type="similarity">
    <text evidence="7">Belongs to the class I-like SAM-binding methyltransferase superfamily. rRNA adenine N(6)-methyltransferase family. RsmA subfamily.</text>
</comment>
<comment type="subcellular location">
    <subcellularLocation>
        <location evidence="7">Cytoplasm</location>
    </subcellularLocation>
</comment>
<evidence type="ECO:0000256" key="5">
    <source>
        <dbReference type="ARBA" id="ARBA00022691"/>
    </source>
</evidence>
<comment type="catalytic activity">
    <reaction evidence="7">
        <text>adenosine(1518)/adenosine(1519) in 16S rRNA + 4 S-adenosyl-L-methionine = N(6)-dimethyladenosine(1518)/N(6)-dimethyladenosine(1519) in 16S rRNA + 4 S-adenosyl-L-homocysteine + 4 H(+)</text>
        <dbReference type="Rhea" id="RHEA:19609"/>
        <dbReference type="Rhea" id="RHEA-COMP:10232"/>
        <dbReference type="Rhea" id="RHEA-COMP:10233"/>
        <dbReference type="ChEBI" id="CHEBI:15378"/>
        <dbReference type="ChEBI" id="CHEBI:57856"/>
        <dbReference type="ChEBI" id="CHEBI:59789"/>
        <dbReference type="ChEBI" id="CHEBI:74411"/>
        <dbReference type="ChEBI" id="CHEBI:74493"/>
        <dbReference type="EC" id="2.1.1.182"/>
    </reaction>
</comment>
<proteinExistence type="inferred from homology"/>
<dbReference type="InterPro" id="IPR023165">
    <property type="entry name" value="rRNA_Ade_diMease-like_C"/>
</dbReference>
<keyword evidence="1 7" id="KW-0963">Cytoplasm</keyword>
<evidence type="ECO:0000256" key="7">
    <source>
        <dbReference type="HAMAP-Rule" id="MF_00607"/>
    </source>
</evidence>
<sequence length="256" mass="29915">MNVKKELKQLGLYPSKRLGQNFLFDENLARKIVDSLESDKQVIEIGPGLGVLSKYILKRFPDAIFIEKDPLLFNYLKLHYPNGKFILQDALKFDFNRFDSYSVISNLPYSISKNMLRKFISAYPHMDEAILMLQKEVVERLTSPPCNKKYGVMTILTRIFYIEEKLFNVSKNVFYPKPDIDSSVVRLKKRDSIPLNHDEVDDFIRFIKTIFSSRRKKISTNLGISDKKNNKLSLRAEELSLEKLIELYRELKSSSE</sequence>
<dbReference type="Gene3D" id="1.10.8.100">
    <property type="entry name" value="Ribosomal RNA adenine dimethylase-like, domain 2"/>
    <property type="match status" value="1"/>
</dbReference>
<dbReference type="GO" id="GO:0052908">
    <property type="term" value="F:16S rRNA (adenine(1518)-N(6)/adenine(1519)-N(6))-dimethyltransferase activity"/>
    <property type="evidence" value="ECO:0007669"/>
    <property type="project" value="UniProtKB-EC"/>
</dbReference>
<dbReference type="InterPro" id="IPR011530">
    <property type="entry name" value="rRNA_adenine_dimethylase"/>
</dbReference>
<feature type="domain" description="Ribosomal RNA adenine methylase transferase N-terminal" evidence="9">
    <location>
        <begin position="28"/>
        <end position="191"/>
    </location>
</feature>
<gene>
    <name evidence="7 10" type="primary">rsmA</name>
    <name evidence="7" type="synonym">ksgA</name>
    <name evidence="10" type="ORF">DRP44_02340</name>
</gene>
<evidence type="ECO:0000313" key="10">
    <source>
        <dbReference type="EMBL" id="RKX67521.1"/>
    </source>
</evidence>
<name>A0A660SC12_UNCT6</name>
<dbReference type="NCBIfam" id="TIGR00755">
    <property type="entry name" value="ksgA"/>
    <property type="match status" value="1"/>
</dbReference>
<evidence type="ECO:0000259" key="9">
    <source>
        <dbReference type="SMART" id="SM00650"/>
    </source>
</evidence>
<evidence type="ECO:0000256" key="6">
    <source>
        <dbReference type="ARBA" id="ARBA00022884"/>
    </source>
</evidence>
<keyword evidence="6 7" id="KW-0694">RNA-binding</keyword>
<evidence type="ECO:0000256" key="1">
    <source>
        <dbReference type="ARBA" id="ARBA00022490"/>
    </source>
</evidence>
<dbReference type="InterPro" id="IPR020598">
    <property type="entry name" value="rRNA_Ade_methylase_Trfase_N"/>
</dbReference>
<feature type="binding site" evidence="7 8">
    <location>
        <position position="67"/>
    </location>
    <ligand>
        <name>S-adenosyl-L-methionine</name>
        <dbReference type="ChEBI" id="CHEBI:59789"/>
    </ligand>
</feature>
<protein>
    <recommendedName>
        <fullName evidence="7">Ribosomal RNA small subunit methyltransferase A</fullName>
        <ecNumber evidence="7">2.1.1.182</ecNumber>
    </recommendedName>
    <alternativeName>
        <fullName evidence="7">16S rRNA (adenine(1518)-N(6)/adenine(1519)-N(6))-dimethyltransferase</fullName>
    </alternativeName>
    <alternativeName>
        <fullName evidence="7">16S rRNA dimethyladenosine transferase</fullName>
    </alternativeName>
    <alternativeName>
        <fullName evidence="7">16S rRNA dimethylase</fullName>
    </alternativeName>
    <alternativeName>
        <fullName evidence="7">S-adenosylmethionine-6-N', N'-adenosyl(rRNA) dimethyltransferase</fullName>
    </alternativeName>
</protein>
<keyword evidence="4 7" id="KW-0808">Transferase</keyword>
<reference evidence="10 11" key="1">
    <citation type="submission" date="2018-06" db="EMBL/GenBank/DDBJ databases">
        <title>Extensive metabolic versatility and redundancy in microbially diverse, dynamic hydrothermal sediments.</title>
        <authorList>
            <person name="Dombrowski N."/>
            <person name="Teske A."/>
            <person name="Baker B.J."/>
        </authorList>
    </citation>
    <scope>NUCLEOTIDE SEQUENCE [LARGE SCALE GENOMIC DNA]</scope>
    <source>
        <strain evidence="10">B35_G9</strain>
    </source>
</reference>
<dbReference type="Gene3D" id="3.40.50.150">
    <property type="entry name" value="Vaccinia Virus protein VP39"/>
    <property type="match status" value="1"/>
</dbReference>
<evidence type="ECO:0000256" key="4">
    <source>
        <dbReference type="ARBA" id="ARBA00022679"/>
    </source>
</evidence>
<keyword evidence="3 7" id="KW-0489">Methyltransferase</keyword>
<evidence type="ECO:0000256" key="2">
    <source>
        <dbReference type="ARBA" id="ARBA00022552"/>
    </source>
</evidence>
<dbReference type="HAMAP" id="MF_00607">
    <property type="entry name" value="16SrRNA_methyltr_A"/>
    <property type="match status" value="1"/>
</dbReference>
<dbReference type="PANTHER" id="PTHR11727">
    <property type="entry name" value="DIMETHYLADENOSINE TRANSFERASE"/>
    <property type="match status" value="1"/>
</dbReference>
<dbReference type="Proteomes" id="UP000282321">
    <property type="component" value="Unassembled WGS sequence"/>
</dbReference>
<dbReference type="SMART" id="SM00650">
    <property type="entry name" value="rADc"/>
    <property type="match status" value="1"/>
</dbReference>
<dbReference type="EMBL" id="QNBC01000019">
    <property type="protein sequence ID" value="RKX67521.1"/>
    <property type="molecule type" value="Genomic_DNA"/>
</dbReference>
<dbReference type="EC" id="2.1.1.182" evidence="7"/>
<dbReference type="GO" id="GO:0005829">
    <property type="term" value="C:cytosol"/>
    <property type="evidence" value="ECO:0007669"/>
    <property type="project" value="TreeGrafter"/>
</dbReference>
<organism evidence="10 11">
    <name type="scientific">candidate division TA06 bacterium</name>
    <dbReference type="NCBI Taxonomy" id="2250710"/>
    <lineage>
        <taxon>Bacteria</taxon>
        <taxon>Bacteria division TA06</taxon>
    </lineage>
</organism>
<keyword evidence="5 7" id="KW-0949">S-adenosyl-L-methionine</keyword>
<dbReference type="PANTHER" id="PTHR11727:SF7">
    <property type="entry name" value="DIMETHYLADENOSINE TRANSFERASE-RELATED"/>
    <property type="match status" value="1"/>
</dbReference>
<feature type="binding site" evidence="7 8">
    <location>
        <position position="106"/>
    </location>
    <ligand>
        <name>S-adenosyl-L-methionine</name>
        <dbReference type="ChEBI" id="CHEBI:59789"/>
    </ligand>
</feature>
<feature type="binding site" evidence="7 8">
    <location>
        <position position="23"/>
    </location>
    <ligand>
        <name>S-adenosyl-L-methionine</name>
        <dbReference type="ChEBI" id="CHEBI:59789"/>
    </ligand>
</feature>
<dbReference type="GO" id="GO:0003723">
    <property type="term" value="F:RNA binding"/>
    <property type="evidence" value="ECO:0007669"/>
    <property type="project" value="UniProtKB-UniRule"/>
</dbReference>
<accession>A0A660SC12</accession>
<evidence type="ECO:0000256" key="3">
    <source>
        <dbReference type="ARBA" id="ARBA00022603"/>
    </source>
</evidence>
<comment type="function">
    <text evidence="7">Specifically dimethylates two adjacent adenosines (A1518 and A1519) in the loop of a conserved hairpin near the 3'-end of 16S rRNA in the 30S particle. May play a critical role in biogenesis of 30S subunits.</text>
</comment>
<keyword evidence="2 7" id="KW-0698">rRNA processing</keyword>
<evidence type="ECO:0000256" key="8">
    <source>
        <dbReference type="PROSITE-ProRule" id="PRU01026"/>
    </source>
</evidence>
<dbReference type="InterPro" id="IPR029063">
    <property type="entry name" value="SAM-dependent_MTases_sf"/>
</dbReference>
<dbReference type="PROSITE" id="PS51689">
    <property type="entry name" value="SAM_RNA_A_N6_MT"/>
    <property type="match status" value="1"/>
</dbReference>
<dbReference type="SUPFAM" id="SSF53335">
    <property type="entry name" value="S-adenosyl-L-methionine-dependent methyltransferases"/>
    <property type="match status" value="1"/>
</dbReference>
<evidence type="ECO:0000313" key="11">
    <source>
        <dbReference type="Proteomes" id="UP000282321"/>
    </source>
</evidence>
<dbReference type="AlphaFoldDB" id="A0A660SC12"/>
<feature type="binding site" evidence="7 8">
    <location>
        <position position="89"/>
    </location>
    <ligand>
        <name>S-adenosyl-L-methionine</name>
        <dbReference type="ChEBI" id="CHEBI:59789"/>
    </ligand>
</feature>
<dbReference type="Pfam" id="PF00398">
    <property type="entry name" value="RrnaAD"/>
    <property type="match status" value="1"/>
</dbReference>
<comment type="caution">
    <text evidence="10">The sequence shown here is derived from an EMBL/GenBank/DDBJ whole genome shotgun (WGS) entry which is preliminary data.</text>
</comment>
<feature type="binding site" evidence="7 8">
    <location>
        <position position="46"/>
    </location>
    <ligand>
        <name>S-adenosyl-L-methionine</name>
        <dbReference type="ChEBI" id="CHEBI:59789"/>
    </ligand>
</feature>